<name>A0ABP9BU42_9SPHI</name>
<dbReference type="PANTHER" id="PTHR11662">
    <property type="entry name" value="SOLUTE CARRIER FAMILY 17"/>
    <property type="match status" value="1"/>
</dbReference>
<feature type="transmembrane region" description="Helical" evidence="5">
    <location>
        <begin position="48"/>
        <end position="66"/>
    </location>
</feature>
<evidence type="ECO:0000256" key="5">
    <source>
        <dbReference type="SAM" id="Phobius"/>
    </source>
</evidence>
<feature type="transmembrane region" description="Helical" evidence="5">
    <location>
        <begin position="390"/>
        <end position="412"/>
    </location>
</feature>
<feature type="transmembrane region" description="Helical" evidence="5">
    <location>
        <begin position="329"/>
        <end position="350"/>
    </location>
</feature>
<evidence type="ECO:0000256" key="2">
    <source>
        <dbReference type="ARBA" id="ARBA00022692"/>
    </source>
</evidence>
<dbReference type="CDD" id="cd17319">
    <property type="entry name" value="MFS_ExuT_GudP_like"/>
    <property type="match status" value="1"/>
</dbReference>
<sequence length="423" mass="46505">MVKSSGHIRWGIAALLFFVSTLNYLDRQVLSVLAPTIQAELKLTDLDYAYITSAFLLSYTVMYAISGALVDRLGTRKSYLWAVGGWSVANILHAFAQTAMQFSVFRFLLGIAESANFPAGVKAASEWFPIRERALAIGMLNAGSSAGAAIAIPLVSVIAVQFGWQAAFMVTGALGLIWMFFWRRQYYLPQEHPRITSTERDLILEGQVEQTAVAQNNFKSNLKQLLRMRQAWGCLCARIFIDPITYFLTFWIPKYLQEQQGLTLDQMGYFAWIPFVVLAVGTLLGGIIPQWFISRLGWSLNRSRKTVMLFASLLIPLCCVILFQATGMVVAIIAIAGIMLGHGLWGNITIPAEVFPQHVQGTLTGIGGTLGGIAGILSQLSVGWTVQHFSYAPIFVGIGVAYLFTLLCVQLLTGELGKIVSLT</sequence>
<comment type="caution">
    <text evidence="7">The sequence shown here is derived from an EMBL/GenBank/DDBJ whole genome shotgun (WGS) entry which is preliminary data.</text>
</comment>
<dbReference type="InterPro" id="IPR036259">
    <property type="entry name" value="MFS_trans_sf"/>
</dbReference>
<comment type="subcellular location">
    <subcellularLocation>
        <location evidence="1">Membrane</location>
        <topology evidence="1">Multi-pass membrane protein</topology>
    </subcellularLocation>
</comment>
<reference evidence="8" key="1">
    <citation type="journal article" date="2019" name="Int. J. Syst. Evol. Microbiol.">
        <title>The Global Catalogue of Microorganisms (GCM) 10K type strain sequencing project: providing services to taxonomists for standard genome sequencing and annotation.</title>
        <authorList>
            <consortium name="The Broad Institute Genomics Platform"/>
            <consortium name="The Broad Institute Genome Sequencing Center for Infectious Disease"/>
            <person name="Wu L."/>
            <person name="Ma J."/>
        </authorList>
    </citation>
    <scope>NUCLEOTIDE SEQUENCE [LARGE SCALE GENOMIC DNA]</scope>
    <source>
        <strain evidence="8">JCM 18200</strain>
    </source>
</reference>
<dbReference type="EMBL" id="BAABIQ010000041">
    <property type="protein sequence ID" value="GAA4800462.1"/>
    <property type="molecule type" value="Genomic_DNA"/>
</dbReference>
<feature type="domain" description="Major facilitator superfamily (MFS) profile" evidence="6">
    <location>
        <begin position="12"/>
        <end position="417"/>
    </location>
</feature>
<feature type="transmembrane region" description="Helical" evidence="5">
    <location>
        <begin position="7"/>
        <end position="25"/>
    </location>
</feature>
<feature type="transmembrane region" description="Helical" evidence="5">
    <location>
        <begin position="133"/>
        <end position="156"/>
    </location>
</feature>
<dbReference type="Proteomes" id="UP001501411">
    <property type="component" value="Unassembled WGS sequence"/>
</dbReference>
<organism evidence="7 8">
    <name type="scientific">Olivibacter ginsenosidimutans</name>
    <dbReference type="NCBI Taxonomy" id="1176537"/>
    <lineage>
        <taxon>Bacteria</taxon>
        <taxon>Pseudomonadati</taxon>
        <taxon>Bacteroidota</taxon>
        <taxon>Sphingobacteriia</taxon>
        <taxon>Sphingobacteriales</taxon>
        <taxon>Sphingobacteriaceae</taxon>
        <taxon>Olivibacter</taxon>
    </lineage>
</organism>
<dbReference type="Pfam" id="PF07690">
    <property type="entry name" value="MFS_1"/>
    <property type="match status" value="1"/>
</dbReference>
<evidence type="ECO:0000256" key="4">
    <source>
        <dbReference type="ARBA" id="ARBA00023136"/>
    </source>
</evidence>
<evidence type="ECO:0000256" key="3">
    <source>
        <dbReference type="ARBA" id="ARBA00022989"/>
    </source>
</evidence>
<feature type="transmembrane region" description="Helical" evidence="5">
    <location>
        <begin position="362"/>
        <end position="384"/>
    </location>
</feature>
<keyword evidence="4 5" id="KW-0472">Membrane</keyword>
<feature type="transmembrane region" description="Helical" evidence="5">
    <location>
        <begin position="231"/>
        <end position="252"/>
    </location>
</feature>
<keyword evidence="8" id="KW-1185">Reference proteome</keyword>
<gene>
    <name evidence="7" type="ORF">GCM10023231_31550</name>
</gene>
<dbReference type="PANTHER" id="PTHR11662:SF285">
    <property type="entry name" value="HEXURONATE TRANSPORTER"/>
    <property type="match status" value="1"/>
</dbReference>
<dbReference type="RefSeq" id="WP_345233002.1">
    <property type="nucleotide sequence ID" value="NZ_BAABIQ010000041.1"/>
</dbReference>
<feature type="transmembrane region" description="Helical" evidence="5">
    <location>
        <begin position="162"/>
        <end position="182"/>
    </location>
</feature>
<dbReference type="InterPro" id="IPR020846">
    <property type="entry name" value="MFS_dom"/>
</dbReference>
<accession>A0ABP9BU42</accession>
<protein>
    <submittedName>
        <fullName evidence="7">MFS transporter</fullName>
    </submittedName>
</protein>
<evidence type="ECO:0000313" key="7">
    <source>
        <dbReference type="EMBL" id="GAA4800462.1"/>
    </source>
</evidence>
<dbReference type="Gene3D" id="1.20.1250.20">
    <property type="entry name" value="MFS general substrate transporter like domains"/>
    <property type="match status" value="2"/>
</dbReference>
<feature type="transmembrane region" description="Helical" evidence="5">
    <location>
        <begin position="272"/>
        <end position="294"/>
    </location>
</feature>
<evidence type="ECO:0000259" key="6">
    <source>
        <dbReference type="PROSITE" id="PS50850"/>
    </source>
</evidence>
<dbReference type="InterPro" id="IPR011701">
    <property type="entry name" value="MFS"/>
</dbReference>
<evidence type="ECO:0000256" key="1">
    <source>
        <dbReference type="ARBA" id="ARBA00004141"/>
    </source>
</evidence>
<proteinExistence type="predicted"/>
<dbReference type="SUPFAM" id="SSF103473">
    <property type="entry name" value="MFS general substrate transporter"/>
    <property type="match status" value="1"/>
</dbReference>
<keyword evidence="3 5" id="KW-1133">Transmembrane helix</keyword>
<dbReference type="InterPro" id="IPR050382">
    <property type="entry name" value="MFS_Na/Anion_cotransporter"/>
</dbReference>
<keyword evidence="2 5" id="KW-0812">Transmembrane</keyword>
<evidence type="ECO:0000313" key="8">
    <source>
        <dbReference type="Proteomes" id="UP001501411"/>
    </source>
</evidence>
<dbReference type="PROSITE" id="PS50850">
    <property type="entry name" value="MFS"/>
    <property type="match status" value="1"/>
</dbReference>